<name>A0ABR3AAF8_9AGAR</name>
<dbReference type="EMBL" id="JBBXMP010000007">
    <property type="protein sequence ID" value="KAL0070351.1"/>
    <property type="molecule type" value="Genomic_DNA"/>
</dbReference>
<organism evidence="1 2">
    <name type="scientific">Marasmius tenuissimus</name>
    <dbReference type="NCBI Taxonomy" id="585030"/>
    <lineage>
        <taxon>Eukaryota</taxon>
        <taxon>Fungi</taxon>
        <taxon>Dikarya</taxon>
        <taxon>Basidiomycota</taxon>
        <taxon>Agaricomycotina</taxon>
        <taxon>Agaricomycetes</taxon>
        <taxon>Agaricomycetidae</taxon>
        <taxon>Agaricales</taxon>
        <taxon>Marasmiineae</taxon>
        <taxon>Marasmiaceae</taxon>
        <taxon>Marasmius</taxon>
    </lineage>
</organism>
<evidence type="ECO:0000313" key="1">
    <source>
        <dbReference type="EMBL" id="KAL0070351.1"/>
    </source>
</evidence>
<evidence type="ECO:0000313" key="2">
    <source>
        <dbReference type="Proteomes" id="UP001437256"/>
    </source>
</evidence>
<gene>
    <name evidence="1" type="ORF">AAF712_002539</name>
</gene>
<reference evidence="1 2" key="1">
    <citation type="submission" date="2024-05" db="EMBL/GenBank/DDBJ databases">
        <title>A draft genome resource for the thread blight pathogen Marasmius tenuissimus strain MS-2.</title>
        <authorList>
            <person name="Yulfo-Soto G.E."/>
            <person name="Baruah I.K."/>
            <person name="Amoako-Attah I."/>
            <person name="Bukari Y."/>
            <person name="Meinhardt L.W."/>
            <person name="Bailey B.A."/>
            <person name="Cohen S.P."/>
        </authorList>
    </citation>
    <scope>NUCLEOTIDE SEQUENCE [LARGE SCALE GENOMIC DNA]</scope>
    <source>
        <strain evidence="1 2">MS-2</strain>
    </source>
</reference>
<protein>
    <submittedName>
        <fullName evidence="1">Uncharacterized protein</fullName>
    </submittedName>
</protein>
<dbReference type="Proteomes" id="UP001437256">
    <property type="component" value="Unassembled WGS sequence"/>
</dbReference>
<sequence>MDGISPTLMLVRANTQREDTRTVPLMHRTEATLMSDVAISIEEDIVLDIARDHNESRTL</sequence>
<keyword evidence="2" id="KW-1185">Reference proteome</keyword>
<comment type="caution">
    <text evidence="1">The sequence shown here is derived from an EMBL/GenBank/DDBJ whole genome shotgun (WGS) entry which is preliminary data.</text>
</comment>
<accession>A0ABR3AAF8</accession>
<proteinExistence type="predicted"/>